<dbReference type="Proteomes" id="UP000800200">
    <property type="component" value="Unassembled WGS sequence"/>
</dbReference>
<sequence>MGGAPLRNLNPGFTFQSDSGFTHAISAGDYDALTRENPAPLCFNTERELLYRTCSAQSYGSNIPGKDIRAGMLVEQPFTTRDEWISSIYMHMNRCTQASPFISVTPDLIRAITIALQNQHYGGVGIFVVDPTKLPHGSIISLRTALKNLTGQSKSIHETEYLVWQKIPAEAVICFWTWEVLRRSDLFDHFPGLKGDGTSTTSVGTVRTIMRQKAKSPPSISEIVSLTGQLKLDPDSFATKQVVTTMFAWCKEKFTVRQIREFENSHFPKTEEREIDNAIYGSRTNGSFLDFKDWWLKCLTQAHPQTVSEGHNVKEIISGFAVGISNAVF</sequence>
<reference evidence="2" key="1">
    <citation type="journal article" date="2020" name="Stud. Mycol.">
        <title>101 Dothideomycetes genomes: a test case for predicting lifestyles and emergence of pathogens.</title>
        <authorList>
            <person name="Haridas S."/>
            <person name="Albert R."/>
            <person name="Binder M."/>
            <person name="Bloem J."/>
            <person name="Labutti K."/>
            <person name="Salamov A."/>
            <person name="Andreopoulos B."/>
            <person name="Baker S."/>
            <person name="Barry K."/>
            <person name="Bills G."/>
            <person name="Bluhm B."/>
            <person name="Cannon C."/>
            <person name="Castanera R."/>
            <person name="Culley D."/>
            <person name="Daum C."/>
            <person name="Ezra D."/>
            <person name="Gonzalez J."/>
            <person name="Henrissat B."/>
            <person name="Kuo A."/>
            <person name="Liang C."/>
            <person name="Lipzen A."/>
            <person name="Lutzoni F."/>
            <person name="Magnuson J."/>
            <person name="Mondo S."/>
            <person name="Nolan M."/>
            <person name="Ohm R."/>
            <person name="Pangilinan J."/>
            <person name="Park H.-J."/>
            <person name="Ramirez L."/>
            <person name="Alfaro M."/>
            <person name="Sun H."/>
            <person name="Tritt A."/>
            <person name="Yoshinaga Y."/>
            <person name="Zwiers L.-H."/>
            <person name="Turgeon B."/>
            <person name="Goodwin S."/>
            <person name="Spatafora J."/>
            <person name="Crous P."/>
            <person name="Grigoriev I."/>
        </authorList>
    </citation>
    <scope>NUCLEOTIDE SEQUENCE</scope>
    <source>
        <strain evidence="2">CBS 207.26</strain>
    </source>
</reference>
<evidence type="ECO:0000313" key="2">
    <source>
        <dbReference type="EMBL" id="KAF2178192.1"/>
    </source>
</evidence>
<evidence type="ECO:0000313" key="3">
    <source>
        <dbReference type="Proteomes" id="UP000800200"/>
    </source>
</evidence>
<gene>
    <name evidence="2" type="ORF">K469DRAFT_695518</name>
</gene>
<dbReference type="Pfam" id="PF24494">
    <property type="entry name" value="DUF7587"/>
    <property type="match status" value="1"/>
</dbReference>
<dbReference type="AlphaFoldDB" id="A0A6A6DIE8"/>
<dbReference type="InterPro" id="IPR056009">
    <property type="entry name" value="DUF7587"/>
</dbReference>
<feature type="domain" description="DUF7587" evidence="1">
    <location>
        <begin position="47"/>
        <end position="179"/>
    </location>
</feature>
<dbReference type="EMBL" id="ML994676">
    <property type="protein sequence ID" value="KAF2178192.1"/>
    <property type="molecule type" value="Genomic_DNA"/>
</dbReference>
<protein>
    <recommendedName>
        <fullName evidence="1">DUF7587 domain-containing protein</fullName>
    </recommendedName>
</protein>
<organism evidence="2 3">
    <name type="scientific">Zopfia rhizophila CBS 207.26</name>
    <dbReference type="NCBI Taxonomy" id="1314779"/>
    <lineage>
        <taxon>Eukaryota</taxon>
        <taxon>Fungi</taxon>
        <taxon>Dikarya</taxon>
        <taxon>Ascomycota</taxon>
        <taxon>Pezizomycotina</taxon>
        <taxon>Dothideomycetes</taxon>
        <taxon>Dothideomycetes incertae sedis</taxon>
        <taxon>Zopfiaceae</taxon>
        <taxon>Zopfia</taxon>
    </lineage>
</organism>
<dbReference type="OrthoDB" id="5386629at2759"/>
<proteinExistence type="predicted"/>
<name>A0A6A6DIE8_9PEZI</name>
<accession>A0A6A6DIE8</accession>
<keyword evidence="3" id="KW-1185">Reference proteome</keyword>
<evidence type="ECO:0000259" key="1">
    <source>
        <dbReference type="Pfam" id="PF24494"/>
    </source>
</evidence>